<evidence type="ECO:0000259" key="15">
    <source>
        <dbReference type="Pfam" id="PF01855"/>
    </source>
</evidence>
<dbReference type="InterPro" id="IPR017721">
    <property type="entry name" value="IorA"/>
</dbReference>
<dbReference type="CDD" id="cd02008">
    <property type="entry name" value="TPP_IOR_alpha"/>
    <property type="match status" value="1"/>
</dbReference>
<dbReference type="CDD" id="cd07034">
    <property type="entry name" value="TPP_PYR_PFOR_IOR-alpha_like"/>
    <property type="match status" value="1"/>
</dbReference>
<proteinExistence type="predicted"/>
<keyword evidence="6 14" id="KW-0004">4Fe-4S</keyword>
<dbReference type="Pfam" id="PF01855">
    <property type="entry name" value="POR_N"/>
    <property type="match status" value="1"/>
</dbReference>
<keyword evidence="5 14" id="KW-0813">Transport</keyword>
<evidence type="ECO:0000259" key="16">
    <source>
        <dbReference type="Pfam" id="PF02775"/>
    </source>
</evidence>
<evidence type="ECO:0000256" key="7">
    <source>
        <dbReference type="ARBA" id="ARBA00022723"/>
    </source>
</evidence>
<feature type="domain" description="Pyruvate flavodoxin/ferredoxin oxidoreductase pyrimidine binding" evidence="15">
    <location>
        <begin position="39"/>
        <end position="227"/>
    </location>
</feature>
<evidence type="ECO:0000256" key="6">
    <source>
        <dbReference type="ARBA" id="ARBA00022485"/>
    </source>
</evidence>
<evidence type="ECO:0000256" key="2">
    <source>
        <dbReference type="ARBA" id="ARBA00011238"/>
    </source>
</evidence>
<dbReference type="GO" id="GO:0030976">
    <property type="term" value="F:thiamine pyrophosphate binding"/>
    <property type="evidence" value="ECO:0007669"/>
    <property type="project" value="InterPro"/>
</dbReference>
<dbReference type="FunFam" id="3.40.50.970:FF:000039">
    <property type="entry name" value="Indolepyruvate oxidoreductase subunit IorA"/>
    <property type="match status" value="1"/>
</dbReference>
<dbReference type="InterPro" id="IPR011766">
    <property type="entry name" value="TPP_enzyme_TPP-bd"/>
</dbReference>
<organism evidence="17 18">
    <name type="scientific">Propioniciclava tarda</name>
    <dbReference type="NCBI Taxonomy" id="433330"/>
    <lineage>
        <taxon>Bacteria</taxon>
        <taxon>Bacillati</taxon>
        <taxon>Actinomycetota</taxon>
        <taxon>Actinomycetes</taxon>
        <taxon>Propionibacteriales</taxon>
        <taxon>Propionibacteriaceae</taxon>
        <taxon>Propioniciclava</taxon>
    </lineage>
</organism>
<evidence type="ECO:0000256" key="5">
    <source>
        <dbReference type="ARBA" id="ARBA00022448"/>
    </source>
</evidence>
<dbReference type="PIRSF" id="PIRSF006439">
    <property type="entry name" value="Indolepyruvate_ferr_oxidored"/>
    <property type="match status" value="1"/>
</dbReference>
<evidence type="ECO:0000313" key="18">
    <source>
        <dbReference type="Proteomes" id="UP000291933"/>
    </source>
</evidence>
<dbReference type="GO" id="GO:0000287">
    <property type="term" value="F:magnesium ion binding"/>
    <property type="evidence" value="ECO:0007669"/>
    <property type="project" value="UniProtKB-ARBA"/>
</dbReference>
<sequence>MALGIPEPGTDASVGSQAVARKVETVRKMLSGNEAIALGAWEAGVAVGCGYPGTPSTEILEALIHYPDLYTEWSVNEKVALEVGLGACIAGGRALVTMKHVGVNVAADPLFTAAYTGVNAGLVVVTADDPSMHSSQNEQDNRHYAIAAKLPMFEPSTPADARQFTRWAFELSEGHDTPCFVRTTTRLSHSKGVVDDVDLTIKPAKHPVGVDQNPAKYVMIPGHARGRRLAVEARMGELARVVETHPANILERRGSVGVITSGVPYSYVREVLPDASVLKLGIVNPLPEQLIRDFAASVETLYVVEELDPIIETQVRAWGITCHGKDTFPTIGEFSPEVLRASLGLSVPASVPDGHIEVPPRLPGLCTGCPHGHVFDVLRERGLYVSGDIGCYSLGVLPPYRIMDTLVDMGASFTMAHGMDIVLAQAGQSHTERAHVSAVIGDSTFAHSGITGLLNAIWNKRDGLFVVLDNGTTAMTGAQENPMSGERMGHENSTHVDYTLLCRALGMPEENVAVVDGNNKALIAQTIDELAAKPGVKLLAAVGLCIMEAKDLSKSGKLEEKKAWRALELSAVCKGADRG</sequence>
<keyword evidence="11 14" id="KW-0411">Iron-sulfur</keyword>
<dbReference type="SUPFAM" id="SSF52518">
    <property type="entry name" value="Thiamin diphosphate-binding fold (THDP-binding)"/>
    <property type="match status" value="2"/>
</dbReference>
<evidence type="ECO:0000256" key="11">
    <source>
        <dbReference type="ARBA" id="ARBA00023014"/>
    </source>
</evidence>
<dbReference type="PANTHER" id="PTHR43710">
    <property type="entry name" value="2-HYDROXYACYL-COA LYASE"/>
    <property type="match status" value="1"/>
</dbReference>
<dbReference type="PANTHER" id="PTHR43710:SF7">
    <property type="entry name" value="INDOLEPYRUVATE OXIDOREDUCTASE SUBUNIT IORA"/>
    <property type="match status" value="1"/>
</dbReference>
<evidence type="ECO:0000256" key="4">
    <source>
        <dbReference type="ARBA" id="ARBA00017710"/>
    </source>
</evidence>
<dbReference type="AlphaFoldDB" id="A0A4Q9KL43"/>
<evidence type="ECO:0000256" key="3">
    <source>
        <dbReference type="ARBA" id="ARBA00012812"/>
    </source>
</evidence>
<comment type="function">
    <text evidence="1 14">Catalyzes the ferredoxin-dependent oxidative decarboxylation of arylpyruvates.</text>
</comment>
<keyword evidence="17" id="KW-0670">Pyruvate</keyword>
<dbReference type="Pfam" id="PF02775">
    <property type="entry name" value="TPP_enzyme_C"/>
    <property type="match status" value="1"/>
</dbReference>
<evidence type="ECO:0000256" key="8">
    <source>
        <dbReference type="ARBA" id="ARBA00022982"/>
    </source>
</evidence>
<evidence type="ECO:0000313" key="17">
    <source>
        <dbReference type="EMBL" id="TBT94925.1"/>
    </source>
</evidence>
<accession>A0A4Q9KL43</accession>
<dbReference type="GO" id="GO:0043805">
    <property type="term" value="F:indolepyruvate ferredoxin oxidoreductase activity"/>
    <property type="evidence" value="ECO:0007669"/>
    <property type="project" value="UniProtKB-UniRule"/>
</dbReference>
<protein>
    <recommendedName>
        <fullName evidence="4 14">Indolepyruvate oxidoreductase subunit IorA</fullName>
        <shortName evidence="14">IOR</shortName>
        <ecNumber evidence="3 14">1.2.7.8</ecNumber>
    </recommendedName>
    <alternativeName>
        <fullName evidence="12 14">Indolepyruvate ferredoxin oxidoreductase subunit alpha</fullName>
    </alternativeName>
</protein>
<dbReference type="InterPro" id="IPR002880">
    <property type="entry name" value="Pyrv_Fd/Flavodoxin_OxRdtase_N"/>
</dbReference>
<dbReference type="Gene3D" id="3.40.50.970">
    <property type="match status" value="2"/>
</dbReference>
<comment type="cofactor">
    <cofactor evidence="14">
        <name>[4Fe-4S] cluster</name>
        <dbReference type="ChEBI" id="CHEBI:49883"/>
    </cofactor>
    <text evidence="14">Binds 2 [4Fe-4S] clusters. In this family the first cluster has a non-standard and varying [4Fe-4S] binding motif CX(2)CX(2)CX(4-5)CP.</text>
</comment>
<evidence type="ECO:0000256" key="13">
    <source>
        <dbReference type="ARBA" id="ARBA00048332"/>
    </source>
</evidence>
<evidence type="ECO:0000256" key="1">
    <source>
        <dbReference type="ARBA" id="ARBA00002995"/>
    </source>
</evidence>
<comment type="caution">
    <text evidence="17">The sequence shown here is derived from an EMBL/GenBank/DDBJ whole genome shotgun (WGS) entry which is preliminary data.</text>
</comment>
<comment type="catalytic activity">
    <reaction evidence="13 14">
        <text>indole-3-pyruvate + 2 oxidized [2Fe-2S]-[ferredoxin] + CoA = (indol-3-yl)acetyl-CoA + 2 reduced [2Fe-2S]-[ferredoxin] + CO2 + H(+)</text>
        <dbReference type="Rhea" id="RHEA:12645"/>
        <dbReference type="Rhea" id="RHEA-COMP:10000"/>
        <dbReference type="Rhea" id="RHEA-COMP:10001"/>
        <dbReference type="ChEBI" id="CHEBI:15378"/>
        <dbReference type="ChEBI" id="CHEBI:16526"/>
        <dbReference type="ChEBI" id="CHEBI:17640"/>
        <dbReference type="ChEBI" id="CHEBI:33737"/>
        <dbReference type="ChEBI" id="CHEBI:33738"/>
        <dbReference type="ChEBI" id="CHEBI:57271"/>
        <dbReference type="ChEBI" id="CHEBI:57287"/>
        <dbReference type="EC" id="1.2.7.8"/>
    </reaction>
</comment>
<comment type="subunit">
    <text evidence="2">Heterodimer of the IorA and IorB subunits.</text>
</comment>
<keyword evidence="7 14" id="KW-0479">Metal-binding</keyword>
<keyword evidence="9 14" id="KW-0560">Oxidoreductase</keyword>
<dbReference type="InterPro" id="IPR045025">
    <property type="entry name" value="HACL1-like"/>
</dbReference>
<dbReference type="OrthoDB" id="9803617at2"/>
<dbReference type="InterPro" id="IPR009014">
    <property type="entry name" value="Transketo_C/PFOR_II"/>
</dbReference>
<dbReference type="InterPro" id="IPR029061">
    <property type="entry name" value="THDP-binding"/>
</dbReference>
<feature type="domain" description="Thiamine pyrophosphate enzyme TPP-binding" evidence="16">
    <location>
        <begin position="388"/>
        <end position="536"/>
    </location>
</feature>
<evidence type="ECO:0000256" key="10">
    <source>
        <dbReference type="ARBA" id="ARBA00023004"/>
    </source>
</evidence>
<dbReference type="GO" id="GO:0051539">
    <property type="term" value="F:4 iron, 4 sulfur cluster binding"/>
    <property type="evidence" value="ECO:0007669"/>
    <property type="project" value="UniProtKB-UniRule"/>
</dbReference>
<dbReference type="EC" id="1.2.7.8" evidence="3 14"/>
<gene>
    <name evidence="17" type="ORF">ET996_07880</name>
</gene>
<evidence type="ECO:0000256" key="9">
    <source>
        <dbReference type="ARBA" id="ARBA00023002"/>
    </source>
</evidence>
<name>A0A4Q9KL43_PROTD</name>
<reference evidence="17 18" key="1">
    <citation type="submission" date="2019-01" db="EMBL/GenBank/DDBJ databases">
        <title>Lactibacter flavus gen. nov., sp. nov., a novel bacterium of the family Propionibacteriaceae isolated from raw milk and dairy products.</title>
        <authorList>
            <person name="Huptas C."/>
            <person name="Wenning M."/>
            <person name="Breitenwieser F."/>
            <person name="Doll E."/>
            <person name="Von Neubeck M."/>
            <person name="Busse H.-J."/>
            <person name="Scherer S."/>
        </authorList>
    </citation>
    <scope>NUCLEOTIDE SEQUENCE [LARGE SCALE GENOMIC DNA]</scope>
    <source>
        <strain evidence="18">DSM 22130 / JCM 15804 / WR061</strain>
    </source>
</reference>
<keyword evidence="10 14" id="KW-0408">Iron</keyword>
<keyword evidence="8 14" id="KW-0249">Electron transport</keyword>
<keyword evidence="18" id="KW-1185">Reference proteome</keyword>
<evidence type="ECO:0000256" key="12">
    <source>
        <dbReference type="ARBA" id="ARBA00030514"/>
    </source>
</evidence>
<dbReference type="SUPFAM" id="SSF52922">
    <property type="entry name" value="TK C-terminal domain-like"/>
    <property type="match status" value="1"/>
</dbReference>
<dbReference type="EMBL" id="SDMR01000008">
    <property type="protein sequence ID" value="TBT94925.1"/>
    <property type="molecule type" value="Genomic_DNA"/>
</dbReference>
<dbReference type="Proteomes" id="UP000291933">
    <property type="component" value="Unassembled WGS sequence"/>
</dbReference>
<evidence type="ECO:0000256" key="14">
    <source>
        <dbReference type="PIRNR" id="PIRNR006439"/>
    </source>
</evidence>